<feature type="compositionally biased region" description="Low complexity" evidence="1">
    <location>
        <begin position="235"/>
        <end position="252"/>
    </location>
</feature>
<protein>
    <submittedName>
        <fullName evidence="2">Uncharacterized protein</fullName>
    </submittedName>
</protein>
<dbReference type="PANTHER" id="PTHR37069">
    <property type="entry name" value="DDE_TNP_1_7 DOMAIN-CONTAINING PROTEIN"/>
    <property type="match status" value="1"/>
</dbReference>
<accession>A0A081A177</accession>
<feature type="compositionally biased region" description="Acidic residues" evidence="1">
    <location>
        <begin position="253"/>
        <end position="262"/>
    </location>
</feature>
<organism evidence="2 3">
    <name type="scientific">Phytophthora nicotianae P1976</name>
    <dbReference type="NCBI Taxonomy" id="1317066"/>
    <lineage>
        <taxon>Eukaryota</taxon>
        <taxon>Sar</taxon>
        <taxon>Stramenopiles</taxon>
        <taxon>Oomycota</taxon>
        <taxon>Peronosporomycetes</taxon>
        <taxon>Peronosporales</taxon>
        <taxon>Peronosporaceae</taxon>
        <taxon>Phytophthora</taxon>
    </lineage>
</organism>
<proteinExistence type="predicted"/>
<dbReference type="EMBL" id="ANJA01002047">
    <property type="protein sequence ID" value="ETO72638.1"/>
    <property type="molecule type" value="Genomic_DNA"/>
</dbReference>
<evidence type="ECO:0000313" key="3">
    <source>
        <dbReference type="Proteomes" id="UP000028582"/>
    </source>
</evidence>
<evidence type="ECO:0000313" key="2">
    <source>
        <dbReference type="EMBL" id="ETO72638.1"/>
    </source>
</evidence>
<sequence>MVGTRGSAPITGNDVAPDTGAASATFKSVWEVLTAEGWTSKASTGIETLWKYVKPGRDPNGTEGVDYLLGEQAVLNYALDLVREETVERVRTAQAALNSTDVVTAPATEPVQVSLPPATKLPKKPATKKPKITVGEVPATAKSTTPATKKSKAPTPSMPKSSQASTSTPSKSATLAAEPTDTSSAQTSSTSQRVVSDPTRTTAGFDSHRSQDVAESAQNDQHSTIDIIGDDDDGNINTDPNGNMDYHVLDSGSESEGDDLSQMDERDSDSTVSDSIDEEDEELYDPEERFSAGKFLNSIGGHEKVLAGEGI</sequence>
<dbReference type="AlphaFoldDB" id="A0A081A177"/>
<name>A0A081A177_PHYNI</name>
<evidence type="ECO:0000256" key="1">
    <source>
        <dbReference type="SAM" id="MobiDB-lite"/>
    </source>
</evidence>
<dbReference type="Proteomes" id="UP000028582">
    <property type="component" value="Unassembled WGS sequence"/>
</dbReference>
<comment type="caution">
    <text evidence="2">The sequence shown here is derived from an EMBL/GenBank/DDBJ whole genome shotgun (WGS) entry which is preliminary data.</text>
</comment>
<feature type="compositionally biased region" description="Acidic residues" evidence="1">
    <location>
        <begin position="275"/>
        <end position="285"/>
    </location>
</feature>
<dbReference type="PANTHER" id="PTHR37069:SF2">
    <property type="entry name" value="PIGGYBAC TRANSPOSABLE ELEMENT-DERIVED PROTEIN DOMAIN-CONTAINING PROTEIN"/>
    <property type="match status" value="1"/>
</dbReference>
<feature type="compositionally biased region" description="Basic residues" evidence="1">
    <location>
        <begin position="121"/>
        <end position="131"/>
    </location>
</feature>
<feature type="region of interest" description="Disordered" evidence="1">
    <location>
        <begin position="113"/>
        <end position="289"/>
    </location>
</feature>
<feature type="compositionally biased region" description="Low complexity" evidence="1">
    <location>
        <begin position="180"/>
        <end position="197"/>
    </location>
</feature>
<reference evidence="2 3" key="1">
    <citation type="submission" date="2013-11" db="EMBL/GenBank/DDBJ databases">
        <title>The Genome Sequence of Phytophthora parasitica P1976.</title>
        <authorList>
            <consortium name="The Broad Institute Genomics Platform"/>
            <person name="Russ C."/>
            <person name="Tyler B."/>
            <person name="Panabieres F."/>
            <person name="Shan W."/>
            <person name="Tripathy S."/>
            <person name="Grunwald N."/>
            <person name="Machado M."/>
            <person name="Johnson C.S."/>
            <person name="Walker B."/>
            <person name="Young S."/>
            <person name="Zeng Q."/>
            <person name="Gargeya S."/>
            <person name="Fitzgerald M."/>
            <person name="Haas B."/>
            <person name="Abouelleil A."/>
            <person name="Allen A.W."/>
            <person name="Alvarado L."/>
            <person name="Arachchi H.M."/>
            <person name="Berlin A.M."/>
            <person name="Chapman S.B."/>
            <person name="Gainer-Dewar J."/>
            <person name="Goldberg J."/>
            <person name="Griggs A."/>
            <person name="Gujja S."/>
            <person name="Hansen M."/>
            <person name="Howarth C."/>
            <person name="Imamovic A."/>
            <person name="Ireland A."/>
            <person name="Larimer J."/>
            <person name="McCowan C."/>
            <person name="Murphy C."/>
            <person name="Pearson M."/>
            <person name="Poon T.W."/>
            <person name="Priest M."/>
            <person name="Roberts A."/>
            <person name="Saif S."/>
            <person name="Shea T."/>
            <person name="Sisk P."/>
            <person name="Sykes S."/>
            <person name="Wortman J."/>
            <person name="Nusbaum C."/>
            <person name="Birren B."/>
        </authorList>
    </citation>
    <scope>NUCLEOTIDE SEQUENCE [LARGE SCALE GENOMIC DNA]</scope>
    <source>
        <strain evidence="2 3">P1976</strain>
    </source>
</reference>
<gene>
    <name evidence="2" type="ORF">F444_11324</name>
</gene>
<feature type="compositionally biased region" description="Low complexity" evidence="1">
    <location>
        <begin position="138"/>
        <end position="173"/>
    </location>
</feature>